<evidence type="ECO:0000256" key="2">
    <source>
        <dbReference type="ARBA" id="ARBA00022670"/>
    </source>
</evidence>
<reference evidence="6 7" key="1">
    <citation type="submission" date="2019-04" db="EMBL/GenBank/DDBJ databases">
        <title>Herbidospora sp. NEAU-GS14.nov., a novel actinomycete isolated from soil.</title>
        <authorList>
            <person name="Han L."/>
        </authorList>
    </citation>
    <scope>NUCLEOTIDE SEQUENCE [LARGE SCALE GENOMIC DNA]</scope>
    <source>
        <strain evidence="6 7">NEAU-GS14</strain>
    </source>
</reference>
<keyword evidence="3" id="KW-0378">Hydrolase</keyword>
<dbReference type="GO" id="GO:0006508">
    <property type="term" value="P:proteolysis"/>
    <property type="evidence" value="ECO:0007669"/>
    <property type="project" value="UniProtKB-KW"/>
</dbReference>
<accession>A0A4U3M783</accession>
<name>A0A4U3M783_9ACTN</name>
<dbReference type="PANTHER" id="PTHR47359">
    <property type="entry name" value="PEPTIDOGLYCAN DL-ENDOPEPTIDASE CWLO"/>
    <property type="match status" value="1"/>
</dbReference>
<dbReference type="RefSeq" id="WP_137250420.1">
    <property type="nucleotide sequence ID" value="NZ_SZQA01000035.1"/>
</dbReference>
<dbReference type="SUPFAM" id="SSF54001">
    <property type="entry name" value="Cysteine proteinases"/>
    <property type="match status" value="1"/>
</dbReference>
<dbReference type="PROSITE" id="PS51935">
    <property type="entry name" value="NLPC_P60"/>
    <property type="match status" value="1"/>
</dbReference>
<dbReference type="Proteomes" id="UP000308705">
    <property type="component" value="Unassembled WGS sequence"/>
</dbReference>
<sequence>MKISVIAALVLFFAVASVPRPDERAQILASAYALIGQYPYSWGGGHSGSAGPSLGTCKGYRGDIKPCPAERTHGLDCSGLARWVYEIAYDHDVLGPGTTDDHLGRLRRAAVPAPGDLVFFGTAKRTHHVGVYIGDGKMINAFKTGTIVRIDPVNALDDLLGYYRM</sequence>
<evidence type="ECO:0000256" key="1">
    <source>
        <dbReference type="ARBA" id="ARBA00007074"/>
    </source>
</evidence>
<feature type="domain" description="NlpC/P60" evidence="5">
    <location>
        <begin position="21"/>
        <end position="165"/>
    </location>
</feature>
<keyword evidence="2" id="KW-0645">Protease</keyword>
<evidence type="ECO:0000259" key="5">
    <source>
        <dbReference type="PROSITE" id="PS51935"/>
    </source>
</evidence>
<dbReference type="InterPro" id="IPR038765">
    <property type="entry name" value="Papain-like_cys_pep_sf"/>
</dbReference>
<dbReference type="OrthoDB" id="258587at2"/>
<dbReference type="AlphaFoldDB" id="A0A4U3M783"/>
<dbReference type="Gene3D" id="3.90.1720.10">
    <property type="entry name" value="endopeptidase domain like (from Nostoc punctiforme)"/>
    <property type="match status" value="1"/>
</dbReference>
<evidence type="ECO:0000256" key="3">
    <source>
        <dbReference type="ARBA" id="ARBA00022801"/>
    </source>
</evidence>
<evidence type="ECO:0000313" key="7">
    <source>
        <dbReference type="Proteomes" id="UP000308705"/>
    </source>
</evidence>
<dbReference type="Pfam" id="PF00877">
    <property type="entry name" value="NLPC_P60"/>
    <property type="match status" value="1"/>
</dbReference>
<keyword evidence="7" id="KW-1185">Reference proteome</keyword>
<organism evidence="6 7">
    <name type="scientific">Herbidospora galbida</name>
    <dbReference type="NCBI Taxonomy" id="2575442"/>
    <lineage>
        <taxon>Bacteria</taxon>
        <taxon>Bacillati</taxon>
        <taxon>Actinomycetota</taxon>
        <taxon>Actinomycetes</taxon>
        <taxon>Streptosporangiales</taxon>
        <taxon>Streptosporangiaceae</taxon>
        <taxon>Herbidospora</taxon>
    </lineage>
</organism>
<evidence type="ECO:0000256" key="4">
    <source>
        <dbReference type="ARBA" id="ARBA00022807"/>
    </source>
</evidence>
<dbReference type="EMBL" id="SZQA01000035">
    <property type="protein sequence ID" value="TKK84370.1"/>
    <property type="molecule type" value="Genomic_DNA"/>
</dbReference>
<dbReference type="GO" id="GO:0008234">
    <property type="term" value="F:cysteine-type peptidase activity"/>
    <property type="evidence" value="ECO:0007669"/>
    <property type="project" value="UniProtKB-KW"/>
</dbReference>
<proteinExistence type="inferred from homology"/>
<keyword evidence="4" id="KW-0788">Thiol protease</keyword>
<comment type="caution">
    <text evidence="6">The sequence shown here is derived from an EMBL/GenBank/DDBJ whole genome shotgun (WGS) entry which is preliminary data.</text>
</comment>
<dbReference type="InterPro" id="IPR051794">
    <property type="entry name" value="PG_Endopeptidase_C40"/>
</dbReference>
<dbReference type="InterPro" id="IPR000064">
    <property type="entry name" value="NLP_P60_dom"/>
</dbReference>
<comment type="similarity">
    <text evidence="1">Belongs to the peptidase C40 family.</text>
</comment>
<dbReference type="PANTHER" id="PTHR47359:SF3">
    <property type="entry name" value="NLP_P60 DOMAIN-CONTAINING PROTEIN-RELATED"/>
    <property type="match status" value="1"/>
</dbReference>
<gene>
    <name evidence="6" type="ORF">FDA94_29985</name>
</gene>
<protein>
    <submittedName>
        <fullName evidence="6">NlpC/P60 family protein</fullName>
    </submittedName>
</protein>
<evidence type="ECO:0000313" key="6">
    <source>
        <dbReference type="EMBL" id="TKK84370.1"/>
    </source>
</evidence>